<proteinExistence type="predicted"/>
<keyword evidence="1" id="KW-0472">Membrane</keyword>
<name>A0ABW3FCM9_9HYPH</name>
<organism evidence="3 4">
    <name type="scientific">Pseudahrensia aquimaris</name>
    <dbReference type="NCBI Taxonomy" id="744461"/>
    <lineage>
        <taxon>Bacteria</taxon>
        <taxon>Pseudomonadati</taxon>
        <taxon>Pseudomonadota</taxon>
        <taxon>Alphaproteobacteria</taxon>
        <taxon>Hyphomicrobiales</taxon>
        <taxon>Ahrensiaceae</taxon>
        <taxon>Pseudahrensia</taxon>
    </lineage>
</organism>
<gene>
    <name evidence="3" type="ORF">ACFQ14_07430</name>
</gene>
<reference evidence="4" key="1">
    <citation type="journal article" date="2019" name="Int. J. Syst. Evol. Microbiol.">
        <title>The Global Catalogue of Microorganisms (GCM) 10K type strain sequencing project: providing services to taxonomists for standard genome sequencing and annotation.</title>
        <authorList>
            <consortium name="The Broad Institute Genomics Platform"/>
            <consortium name="The Broad Institute Genome Sequencing Center for Infectious Disease"/>
            <person name="Wu L."/>
            <person name="Ma J."/>
        </authorList>
    </citation>
    <scope>NUCLEOTIDE SEQUENCE [LARGE SCALE GENOMIC DNA]</scope>
    <source>
        <strain evidence="4">CCUG 60023</strain>
    </source>
</reference>
<dbReference type="InterPro" id="IPR007492">
    <property type="entry name" value="LytTR_DNA-bd_dom"/>
</dbReference>
<dbReference type="Pfam" id="PF04397">
    <property type="entry name" value="LytTR"/>
    <property type="match status" value="1"/>
</dbReference>
<keyword evidence="3" id="KW-0238">DNA-binding</keyword>
<feature type="transmembrane region" description="Helical" evidence="1">
    <location>
        <begin position="73"/>
        <end position="92"/>
    </location>
</feature>
<feature type="transmembrane region" description="Helical" evidence="1">
    <location>
        <begin position="12"/>
        <end position="35"/>
    </location>
</feature>
<dbReference type="PROSITE" id="PS50930">
    <property type="entry name" value="HTH_LYTTR"/>
    <property type="match status" value="1"/>
</dbReference>
<feature type="domain" description="HTH LytTR-type" evidence="2">
    <location>
        <begin position="168"/>
        <end position="259"/>
    </location>
</feature>
<feature type="transmembrane region" description="Helical" evidence="1">
    <location>
        <begin position="41"/>
        <end position="61"/>
    </location>
</feature>
<protein>
    <submittedName>
        <fullName evidence="3">LytTR family DNA-binding domain-containing protein</fullName>
    </submittedName>
</protein>
<evidence type="ECO:0000256" key="1">
    <source>
        <dbReference type="SAM" id="Phobius"/>
    </source>
</evidence>
<keyword evidence="1" id="KW-0812">Transmembrane</keyword>
<accession>A0ABW3FCM9</accession>
<dbReference type="RefSeq" id="WP_377212095.1">
    <property type="nucleotide sequence ID" value="NZ_JBHTJV010000005.1"/>
</dbReference>
<dbReference type="GO" id="GO:0003677">
    <property type="term" value="F:DNA binding"/>
    <property type="evidence" value="ECO:0007669"/>
    <property type="project" value="UniProtKB-KW"/>
</dbReference>
<feature type="transmembrane region" description="Helical" evidence="1">
    <location>
        <begin position="112"/>
        <end position="132"/>
    </location>
</feature>
<dbReference type="Gene3D" id="2.40.50.1020">
    <property type="entry name" value="LytTr DNA-binding domain"/>
    <property type="match status" value="1"/>
</dbReference>
<sequence>MWRLLTTNSVGHHVLMVSVLTLVFARLGPFGTYYLGPFQKLFYWGLALSLCGVIFRRMIGFAHNGTWLQEHHWAARILAGAALAAFPAGLVIAGLEVAFRDNQTPLADYPRFVFHTFIIGSVIGTLWFKVLLQPEPQTAEAFIDADANSLHASPPQNNPFLSRLPVNERDNLLSLSMQDHYVETYTTQGRHMLLMRFSQAMDELKGFAGIQIHRSHWVSLDAVIRLYRSKGRTFVLLKDDRSLPVSETFRKVAIETLGPEMKPPAKV</sequence>
<keyword evidence="1" id="KW-1133">Transmembrane helix</keyword>
<dbReference type="SMART" id="SM00850">
    <property type="entry name" value="LytTR"/>
    <property type="match status" value="1"/>
</dbReference>
<dbReference type="EMBL" id="JBHTJV010000005">
    <property type="protein sequence ID" value="MFD0916232.1"/>
    <property type="molecule type" value="Genomic_DNA"/>
</dbReference>
<dbReference type="Proteomes" id="UP001597101">
    <property type="component" value="Unassembled WGS sequence"/>
</dbReference>
<evidence type="ECO:0000313" key="4">
    <source>
        <dbReference type="Proteomes" id="UP001597101"/>
    </source>
</evidence>
<evidence type="ECO:0000259" key="2">
    <source>
        <dbReference type="PROSITE" id="PS50930"/>
    </source>
</evidence>
<comment type="caution">
    <text evidence="3">The sequence shown here is derived from an EMBL/GenBank/DDBJ whole genome shotgun (WGS) entry which is preliminary data.</text>
</comment>
<keyword evidence="4" id="KW-1185">Reference proteome</keyword>
<evidence type="ECO:0000313" key="3">
    <source>
        <dbReference type="EMBL" id="MFD0916232.1"/>
    </source>
</evidence>